<reference evidence="2" key="1">
    <citation type="submission" date="2023-08" db="EMBL/GenBank/DDBJ databases">
        <title>Chromosome-level Genome Assembly of mud carp (Cirrhinus molitorella).</title>
        <authorList>
            <person name="Liu H."/>
        </authorList>
    </citation>
    <scope>NUCLEOTIDE SEQUENCE</scope>
    <source>
        <strain evidence="2">Prfri</strain>
        <tissue evidence="2">Muscle</tissue>
    </source>
</reference>
<accession>A0AA88P7X1</accession>
<evidence type="ECO:0000313" key="3">
    <source>
        <dbReference type="Proteomes" id="UP001187343"/>
    </source>
</evidence>
<sequence length="152" mass="16967">MNKRSDVSKAVKKSGQVRFPPVNGKRMGSHREGCCRKQPPSPTPKTEKKYRPIYISPPPPVKLPDIKRPSRPKIIWPIAPDGFIPNSVVRSLAPFPPRSGSPPRVRKTEKLEDIKDFLAESIRHIDGLVKKTTSIIKVCHHGCESVSMSDSV</sequence>
<evidence type="ECO:0000313" key="2">
    <source>
        <dbReference type="EMBL" id="KAK2873193.1"/>
    </source>
</evidence>
<keyword evidence="3" id="KW-1185">Reference proteome</keyword>
<comment type="caution">
    <text evidence="2">The sequence shown here is derived from an EMBL/GenBank/DDBJ whole genome shotgun (WGS) entry which is preliminary data.</text>
</comment>
<organism evidence="2 3">
    <name type="scientific">Cirrhinus molitorella</name>
    <name type="common">mud carp</name>
    <dbReference type="NCBI Taxonomy" id="172907"/>
    <lineage>
        <taxon>Eukaryota</taxon>
        <taxon>Metazoa</taxon>
        <taxon>Chordata</taxon>
        <taxon>Craniata</taxon>
        <taxon>Vertebrata</taxon>
        <taxon>Euteleostomi</taxon>
        <taxon>Actinopterygii</taxon>
        <taxon>Neopterygii</taxon>
        <taxon>Teleostei</taxon>
        <taxon>Ostariophysi</taxon>
        <taxon>Cypriniformes</taxon>
        <taxon>Cyprinidae</taxon>
        <taxon>Labeoninae</taxon>
        <taxon>Labeonini</taxon>
        <taxon>Cirrhinus</taxon>
    </lineage>
</organism>
<gene>
    <name evidence="2" type="ORF">Q8A67_023090</name>
</gene>
<name>A0AA88P7X1_9TELE</name>
<dbReference type="EMBL" id="JAUYZG010000022">
    <property type="protein sequence ID" value="KAK2873193.1"/>
    <property type="molecule type" value="Genomic_DNA"/>
</dbReference>
<protein>
    <submittedName>
        <fullName evidence="2">Uncharacterized protein</fullName>
    </submittedName>
</protein>
<dbReference type="Proteomes" id="UP001187343">
    <property type="component" value="Unassembled WGS sequence"/>
</dbReference>
<feature type="region of interest" description="Disordered" evidence="1">
    <location>
        <begin position="1"/>
        <end position="67"/>
    </location>
</feature>
<dbReference type="AlphaFoldDB" id="A0AA88P7X1"/>
<evidence type="ECO:0000256" key="1">
    <source>
        <dbReference type="SAM" id="MobiDB-lite"/>
    </source>
</evidence>
<proteinExistence type="predicted"/>